<evidence type="ECO:0000259" key="2">
    <source>
        <dbReference type="SMART" id="SM00922"/>
    </source>
</evidence>
<dbReference type="Gene3D" id="3.20.20.120">
    <property type="entry name" value="Enolase-like C-terminal domain"/>
    <property type="match status" value="1"/>
</dbReference>
<accession>X1FQ26</accession>
<organism evidence="3">
    <name type="scientific">marine sediment metagenome</name>
    <dbReference type="NCBI Taxonomy" id="412755"/>
    <lineage>
        <taxon>unclassified sequences</taxon>
        <taxon>metagenomes</taxon>
        <taxon>ecological metagenomes</taxon>
    </lineage>
</organism>
<dbReference type="SFLD" id="SFLDG00180">
    <property type="entry name" value="muconate_cycloisomerase"/>
    <property type="match status" value="1"/>
</dbReference>
<keyword evidence="1" id="KW-0479">Metal-binding</keyword>
<sequence>METAINKVKNIIDMGFSAIKLKVGLNKRMDIELIKKIREEVSKDISIRIDTNQGWDLTTAIEVLKAMKPYNLEYAEQPLAYWDYENMRRLREMEIAPICADESVFDHHDAFKLASMGACDYLNIKLGKSGGIHTALKINTIAESCGMKCMIGCFGESRLGLTAAAHFVSANPNVIFVDLDSALMHKEDPVIGGIEYNEKDNGRIIIPDSPGHGADIKEEFLKNLEKTTI</sequence>
<reference evidence="3" key="1">
    <citation type="journal article" date="2014" name="Front. Microbiol.">
        <title>High frequency of phylogenetically diverse reductive dehalogenase-homologous genes in deep subseafloor sedimentary metagenomes.</title>
        <authorList>
            <person name="Kawai M."/>
            <person name="Futagami T."/>
            <person name="Toyoda A."/>
            <person name="Takaki Y."/>
            <person name="Nishi S."/>
            <person name="Hori S."/>
            <person name="Arai W."/>
            <person name="Tsubouchi T."/>
            <person name="Morono Y."/>
            <person name="Uchiyama I."/>
            <person name="Ito T."/>
            <person name="Fujiyama A."/>
            <person name="Inagaki F."/>
            <person name="Takami H."/>
        </authorList>
    </citation>
    <scope>NUCLEOTIDE SEQUENCE</scope>
    <source>
        <strain evidence="3">Expedition CK06-06</strain>
    </source>
</reference>
<dbReference type="PANTHER" id="PTHR48073:SF2">
    <property type="entry name" value="O-SUCCINYLBENZOATE SYNTHASE"/>
    <property type="match status" value="1"/>
</dbReference>
<name>X1FQ26_9ZZZZ</name>
<comment type="caution">
    <text evidence="3">The sequence shown here is derived from an EMBL/GenBank/DDBJ whole genome shotgun (WGS) entry which is preliminary data.</text>
</comment>
<dbReference type="InterPro" id="IPR036849">
    <property type="entry name" value="Enolase-like_C_sf"/>
</dbReference>
<gene>
    <name evidence="3" type="ORF">S03H2_12578</name>
</gene>
<dbReference type="SUPFAM" id="SSF51604">
    <property type="entry name" value="Enolase C-terminal domain-like"/>
    <property type="match status" value="1"/>
</dbReference>
<dbReference type="GO" id="GO:0046872">
    <property type="term" value="F:metal ion binding"/>
    <property type="evidence" value="ECO:0007669"/>
    <property type="project" value="UniProtKB-KW"/>
</dbReference>
<evidence type="ECO:0000313" key="3">
    <source>
        <dbReference type="EMBL" id="GAH47077.1"/>
    </source>
</evidence>
<dbReference type="SFLD" id="SFLDS00001">
    <property type="entry name" value="Enolase"/>
    <property type="match status" value="1"/>
</dbReference>
<dbReference type="SMART" id="SM00922">
    <property type="entry name" value="MR_MLE"/>
    <property type="match status" value="1"/>
</dbReference>
<dbReference type="InterPro" id="IPR029065">
    <property type="entry name" value="Enolase_C-like"/>
</dbReference>
<feature type="domain" description="Mandelate racemase/muconate lactonizing enzyme C-terminal" evidence="2">
    <location>
        <begin position="1"/>
        <end position="97"/>
    </location>
</feature>
<dbReference type="Pfam" id="PF13378">
    <property type="entry name" value="MR_MLE_C"/>
    <property type="match status" value="1"/>
</dbReference>
<dbReference type="AlphaFoldDB" id="X1FQ26"/>
<evidence type="ECO:0000256" key="1">
    <source>
        <dbReference type="ARBA" id="ARBA00022723"/>
    </source>
</evidence>
<proteinExistence type="predicted"/>
<protein>
    <recommendedName>
        <fullName evidence="2">Mandelate racemase/muconate lactonizing enzyme C-terminal domain-containing protein</fullName>
    </recommendedName>
</protein>
<dbReference type="EMBL" id="BARU01006396">
    <property type="protein sequence ID" value="GAH47077.1"/>
    <property type="molecule type" value="Genomic_DNA"/>
</dbReference>
<dbReference type="InterPro" id="IPR013342">
    <property type="entry name" value="Mandelate_racemase_C"/>
</dbReference>
<dbReference type="PANTHER" id="PTHR48073">
    <property type="entry name" value="O-SUCCINYLBENZOATE SYNTHASE-RELATED"/>
    <property type="match status" value="1"/>
</dbReference>